<dbReference type="InterPro" id="IPR011527">
    <property type="entry name" value="ABC1_TM_dom"/>
</dbReference>
<feature type="transmembrane region" description="Helical" evidence="8">
    <location>
        <begin position="16"/>
        <end position="36"/>
    </location>
</feature>
<keyword evidence="12" id="KW-1185">Reference proteome</keyword>
<comment type="similarity">
    <text evidence="2">Belongs to the ABC transporter superfamily.</text>
</comment>
<dbReference type="GO" id="GO:0034040">
    <property type="term" value="F:ATPase-coupled lipid transmembrane transporter activity"/>
    <property type="evidence" value="ECO:0007669"/>
    <property type="project" value="TreeGrafter"/>
</dbReference>
<evidence type="ECO:0000256" key="5">
    <source>
        <dbReference type="ARBA" id="ARBA00022840"/>
    </source>
</evidence>
<keyword evidence="3 8" id="KW-0812">Transmembrane</keyword>
<dbReference type="EMBL" id="SMSI01000001">
    <property type="protein sequence ID" value="TDH38523.1"/>
    <property type="molecule type" value="Genomic_DNA"/>
</dbReference>
<accession>A0A4R5PNV2</accession>
<dbReference type="PROSITE" id="PS00211">
    <property type="entry name" value="ABC_TRANSPORTER_1"/>
    <property type="match status" value="1"/>
</dbReference>
<feature type="transmembrane region" description="Helical" evidence="8">
    <location>
        <begin position="252"/>
        <end position="274"/>
    </location>
</feature>
<reference evidence="11 12" key="1">
    <citation type="journal article" date="2013" name="Int. J. Syst. Evol. Microbiol.">
        <title>Hoeflea suaedae sp. nov., an endophytic bacterium isolated from the root of the halophyte Suaeda maritima.</title>
        <authorList>
            <person name="Chung E.J."/>
            <person name="Park J.A."/>
            <person name="Pramanik P."/>
            <person name="Bibi F."/>
            <person name="Jeon C.O."/>
            <person name="Chung Y.R."/>
        </authorList>
    </citation>
    <scope>NUCLEOTIDE SEQUENCE [LARGE SCALE GENOMIC DNA]</scope>
    <source>
        <strain evidence="11 12">YC6898</strain>
    </source>
</reference>
<dbReference type="OrthoDB" id="5288404at2"/>
<evidence type="ECO:0000256" key="4">
    <source>
        <dbReference type="ARBA" id="ARBA00022741"/>
    </source>
</evidence>
<dbReference type="Gene3D" id="1.20.1560.10">
    <property type="entry name" value="ABC transporter type 1, transmembrane domain"/>
    <property type="match status" value="1"/>
</dbReference>
<dbReference type="SMART" id="SM00382">
    <property type="entry name" value="AAA"/>
    <property type="match status" value="1"/>
</dbReference>
<dbReference type="PANTHER" id="PTHR24221">
    <property type="entry name" value="ATP-BINDING CASSETTE SUB-FAMILY B"/>
    <property type="match status" value="1"/>
</dbReference>
<dbReference type="PROSITE" id="PS50893">
    <property type="entry name" value="ABC_TRANSPORTER_2"/>
    <property type="match status" value="1"/>
</dbReference>
<gene>
    <name evidence="11" type="primary">cydC</name>
    <name evidence="11" type="ORF">E2A64_05310</name>
</gene>
<evidence type="ECO:0000256" key="3">
    <source>
        <dbReference type="ARBA" id="ARBA00022692"/>
    </source>
</evidence>
<keyword evidence="5" id="KW-0067">ATP-binding</keyword>
<dbReference type="PROSITE" id="PS50929">
    <property type="entry name" value="ABC_TM1F"/>
    <property type="match status" value="1"/>
</dbReference>
<dbReference type="GO" id="GO:0045454">
    <property type="term" value="P:cell redox homeostasis"/>
    <property type="evidence" value="ECO:0007669"/>
    <property type="project" value="InterPro"/>
</dbReference>
<evidence type="ECO:0000256" key="8">
    <source>
        <dbReference type="SAM" id="Phobius"/>
    </source>
</evidence>
<dbReference type="NCBIfam" id="TIGR02868">
    <property type="entry name" value="CydC"/>
    <property type="match status" value="1"/>
</dbReference>
<dbReference type="Proteomes" id="UP000295131">
    <property type="component" value="Unassembled WGS sequence"/>
</dbReference>
<evidence type="ECO:0000313" key="12">
    <source>
        <dbReference type="Proteomes" id="UP000295131"/>
    </source>
</evidence>
<dbReference type="GO" id="GO:0005524">
    <property type="term" value="F:ATP binding"/>
    <property type="evidence" value="ECO:0007669"/>
    <property type="project" value="UniProtKB-KW"/>
</dbReference>
<dbReference type="GO" id="GO:0034775">
    <property type="term" value="P:glutathione transmembrane transport"/>
    <property type="evidence" value="ECO:0007669"/>
    <property type="project" value="InterPro"/>
</dbReference>
<dbReference type="InterPro" id="IPR036640">
    <property type="entry name" value="ABC1_TM_sf"/>
</dbReference>
<keyword evidence="4" id="KW-0547">Nucleotide-binding</keyword>
<dbReference type="InterPro" id="IPR014223">
    <property type="entry name" value="ABC_CydC/D"/>
</dbReference>
<feature type="domain" description="ABC transmembrane type-1" evidence="10">
    <location>
        <begin position="22"/>
        <end position="307"/>
    </location>
</feature>
<feature type="transmembrane region" description="Helical" evidence="8">
    <location>
        <begin position="280"/>
        <end position="300"/>
    </location>
</feature>
<dbReference type="InterPro" id="IPR003593">
    <property type="entry name" value="AAA+_ATPase"/>
</dbReference>
<dbReference type="AlphaFoldDB" id="A0A4R5PNV2"/>
<dbReference type="InterPro" id="IPR027417">
    <property type="entry name" value="P-loop_NTPase"/>
</dbReference>
<comment type="caution">
    <text evidence="11">The sequence shown here is derived from an EMBL/GenBank/DDBJ whole genome shotgun (WGS) entry which is preliminary data.</text>
</comment>
<keyword evidence="7 8" id="KW-0472">Membrane</keyword>
<evidence type="ECO:0000256" key="7">
    <source>
        <dbReference type="ARBA" id="ARBA00023136"/>
    </source>
</evidence>
<dbReference type="RefSeq" id="WP_133283358.1">
    <property type="nucleotide sequence ID" value="NZ_SMSI01000001.1"/>
</dbReference>
<dbReference type="PANTHER" id="PTHR24221:SF654">
    <property type="entry name" value="ATP-BINDING CASSETTE SUB-FAMILY B MEMBER 6"/>
    <property type="match status" value="1"/>
</dbReference>
<feature type="transmembrane region" description="Helical" evidence="8">
    <location>
        <begin position="165"/>
        <end position="186"/>
    </location>
</feature>
<dbReference type="SUPFAM" id="SSF52540">
    <property type="entry name" value="P-loop containing nucleoside triphosphate hydrolases"/>
    <property type="match status" value="1"/>
</dbReference>
<protein>
    <submittedName>
        <fullName evidence="11">Thiol reductant ABC exporter subunit CydC</fullName>
    </submittedName>
</protein>
<dbReference type="GO" id="GO:0016887">
    <property type="term" value="F:ATP hydrolysis activity"/>
    <property type="evidence" value="ECO:0007669"/>
    <property type="project" value="InterPro"/>
</dbReference>
<evidence type="ECO:0000256" key="2">
    <source>
        <dbReference type="ARBA" id="ARBA00005417"/>
    </source>
</evidence>
<evidence type="ECO:0000313" key="11">
    <source>
        <dbReference type="EMBL" id="TDH38523.1"/>
    </source>
</evidence>
<evidence type="ECO:0000256" key="1">
    <source>
        <dbReference type="ARBA" id="ARBA00004651"/>
    </source>
</evidence>
<dbReference type="InterPro" id="IPR003439">
    <property type="entry name" value="ABC_transporter-like_ATP-bd"/>
</dbReference>
<feature type="transmembrane region" description="Helical" evidence="8">
    <location>
        <begin position="42"/>
        <end position="62"/>
    </location>
</feature>
<comment type="subcellular location">
    <subcellularLocation>
        <location evidence="1">Cell membrane</location>
        <topology evidence="1">Multi-pass membrane protein</topology>
    </subcellularLocation>
</comment>
<dbReference type="SUPFAM" id="SSF90123">
    <property type="entry name" value="ABC transporter transmembrane region"/>
    <property type="match status" value="1"/>
</dbReference>
<keyword evidence="6 8" id="KW-1133">Transmembrane helix</keyword>
<evidence type="ECO:0000256" key="6">
    <source>
        <dbReference type="ARBA" id="ARBA00022989"/>
    </source>
</evidence>
<sequence>MSALLRIARRLLAEEWWSLLRGTLLAVAVLAAGVALLGLSGWFITAAGVAGLAGAGLVFDVFRPSAGVRFLALGRTAARYGERMLTHDATLKSLARLRVSLLTALSRSPFPRLAALRAGEQLNRILRDVDTLDGLVLRLIIPFAAATLALTGALVALWLLVDPRLAAWVLAGFGTGSIAALVIVALRARRPARLAFSAQNALRLRTMDLIAGRGEWLVAGQTDLRKARVLSAEARLQDANTETDKAERLSGLVMSIAETVVSGGALLIGAWLVIEGVIDPAIAAIGFFATLALAEILGPIRRGLAELGPMTDAARRVTRMLDVPAPLPATPKTRTARADEALVSFDRVSFGYGGERPILDGFSLDLAPGEIVALTGASGAGKSTILMLAAGMLEATRGTIMLGGLPLGEWTDTELRHDVAFLPQRSTLLAGSIRDAIRMADPGIDDGAIWSLLSAVALDETIAARGGLDMRLGEAGSGLSGGESRRLALARTLARRPRLLLLDEPTEGLDRETAHKVLSGIHRQMLENGVILLASHRAAEREFAHRCHHVAAPASV</sequence>
<evidence type="ECO:0000259" key="10">
    <source>
        <dbReference type="PROSITE" id="PS50929"/>
    </source>
</evidence>
<dbReference type="Pfam" id="PF00005">
    <property type="entry name" value="ABC_tran"/>
    <property type="match status" value="1"/>
</dbReference>
<proteinExistence type="inferred from homology"/>
<dbReference type="InterPro" id="IPR017871">
    <property type="entry name" value="ABC_transporter-like_CS"/>
</dbReference>
<dbReference type="InterPro" id="IPR039421">
    <property type="entry name" value="Type_1_exporter"/>
</dbReference>
<feature type="domain" description="ABC transporter" evidence="9">
    <location>
        <begin position="343"/>
        <end position="556"/>
    </location>
</feature>
<feature type="transmembrane region" description="Helical" evidence="8">
    <location>
        <begin position="135"/>
        <end position="159"/>
    </location>
</feature>
<organism evidence="11 12">
    <name type="scientific">Pseudohoeflea suaedae</name>
    <dbReference type="NCBI Taxonomy" id="877384"/>
    <lineage>
        <taxon>Bacteria</taxon>
        <taxon>Pseudomonadati</taxon>
        <taxon>Pseudomonadota</taxon>
        <taxon>Alphaproteobacteria</taxon>
        <taxon>Hyphomicrobiales</taxon>
        <taxon>Rhizobiaceae</taxon>
        <taxon>Pseudohoeflea</taxon>
    </lineage>
</organism>
<dbReference type="GO" id="GO:0005886">
    <property type="term" value="C:plasma membrane"/>
    <property type="evidence" value="ECO:0007669"/>
    <property type="project" value="UniProtKB-SubCell"/>
</dbReference>
<dbReference type="Gene3D" id="3.40.50.300">
    <property type="entry name" value="P-loop containing nucleotide triphosphate hydrolases"/>
    <property type="match status" value="1"/>
</dbReference>
<dbReference type="GO" id="GO:0140359">
    <property type="term" value="F:ABC-type transporter activity"/>
    <property type="evidence" value="ECO:0007669"/>
    <property type="project" value="InterPro"/>
</dbReference>
<name>A0A4R5PNV2_9HYPH</name>
<evidence type="ECO:0000259" key="9">
    <source>
        <dbReference type="PROSITE" id="PS50893"/>
    </source>
</evidence>